<evidence type="ECO:0000313" key="3">
    <source>
        <dbReference type="Proteomes" id="UP000250321"/>
    </source>
</evidence>
<protein>
    <submittedName>
        <fullName evidence="2">Putative disease resistance protein RGA3</fullName>
    </submittedName>
</protein>
<proteinExistence type="predicted"/>
<name>A0A314Y104_PRUYE</name>
<comment type="caution">
    <text evidence="2">The sequence shown here is derived from an EMBL/GenBank/DDBJ whole genome shotgun (WGS) entry which is preliminary data.</text>
</comment>
<sequence>MADAVVSPLLKVLSNRLDSLAEALGYDVIFKKMRDALGSLGALASQVEEQPLGQQPVNTSVANGAERSGLQRR</sequence>
<feature type="region of interest" description="Disordered" evidence="1">
    <location>
        <begin position="51"/>
        <end position="73"/>
    </location>
</feature>
<evidence type="ECO:0000313" key="2">
    <source>
        <dbReference type="EMBL" id="PQQ00622.1"/>
    </source>
</evidence>
<accession>A0A314Y104</accession>
<dbReference type="Proteomes" id="UP000250321">
    <property type="component" value="Unassembled WGS sequence"/>
</dbReference>
<dbReference type="EMBL" id="PJQY01001675">
    <property type="protein sequence ID" value="PQQ00622.1"/>
    <property type="molecule type" value="Genomic_DNA"/>
</dbReference>
<dbReference type="AlphaFoldDB" id="A0A314Y104"/>
<organism evidence="2 3">
    <name type="scientific">Prunus yedoensis var. nudiflora</name>
    <dbReference type="NCBI Taxonomy" id="2094558"/>
    <lineage>
        <taxon>Eukaryota</taxon>
        <taxon>Viridiplantae</taxon>
        <taxon>Streptophyta</taxon>
        <taxon>Embryophyta</taxon>
        <taxon>Tracheophyta</taxon>
        <taxon>Spermatophyta</taxon>
        <taxon>Magnoliopsida</taxon>
        <taxon>eudicotyledons</taxon>
        <taxon>Gunneridae</taxon>
        <taxon>Pentapetalae</taxon>
        <taxon>rosids</taxon>
        <taxon>fabids</taxon>
        <taxon>Rosales</taxon>
        <taxon>Rosaceae</taxon>
        <taxon>Amygdaloideae</taxon>
        <taxon>Amygdaleae</taxon>
        <taxon>Prunus</taxon>
    </lineage>
</organism>
<gene>
    <name evidence="2" type="ORF">Pyn_34813</name>
</gene>
<keyword evidence="3" id="KW-1185">Reference proteome</keyword>
<evidence type="ECO:0000256" key="1">
    <source>
        <dbReference type="SAM" id="MobiDB-lite"/>
    </source>
</evidence>
<feature type="compositionally biased region" description="Polar residues" evidence="1">
    <location>
        <begin position="52"/>
        <end position="62"/>
    </location>
</feature>
<reference evidence="2 3" key="1">
    <citation type="submission" date="2018-02" db="EMBL/GenBank/DDBJ databases">
        <title>Draft genome of wild Prunus yedoensis var. nudiflora.</title>
        <authorList>
            <person name="Baek S."/>
            <person name="Kim J.-H."/>
            <person name="Choi K."/>
            <person name="Kim G.-B."/>
            <person name="Cho A."/>
            <person name="Jang H."/>
            <person name="Shin C.-H."/>
            <person name="Yu H.-J."/>
            <person name="Mun J.-H."/>
        </authorList>
    </citation>
    <scope>NUCLEOTIDE SEQUENCE [LARGE SCALE GENOMIC DNA]</scope>
    <source>
        <strain evidence="3">cv. Jeju island</strain>
        <tissue evidence="2">Leaf</tissue>
    </source>
</reference>